<comment type="caution">
    <text evidence="2">The sequence shown here is derived from an EMBL/GenBank/DDBJ whole genome shotgun (WGS) entry which is preliminary data.</text>
</comment>
<evidence type="ECO:0000313" key="2">
    <source>
        <dbReference type="EMBL" id="GAA4373770.1"/>
    </source>
</evidence>
<dbReference type="RefSeq" id="WP_345221002.1">
    <property type="nucleotide sequence ID" value="NZ_BAABHA010000001.1"/>
</dbReference>
<keyword evidence="3" id="KW-1185">Reference proteome</keyword>
<evidence type="ECO:0000313" key="3">
    <source>
        <dbReference type="Proteomes" id="UP001500454"/>
    </source>
</evidence>
<dbReference type="Gene3D" id="3.10.450.50">
    <property type="match status" value="1"/>
</dbReference>
<dbReference type="InterPro" id="IPR027843">
    <property type="entry name" value="DUF4440"/>
</dbReference>
<feature type="domain" description="DUF4440" evidence="1">
    <location>
        <begin position="34"/>
        <end position="146"/>
    </location>
</feature>
<evidence type="ECO:0000259" key="1">
    <source>
        <dbReference type="Pfam" id="PF14534"/>
    </source>
</evidence>
<name>A0ABP8IV38_9BACT</name>
<proteinExistence type="predicted"/>
<protein>
    <recommendedName>
        <fullName evidence="1">DUF4440 domain-containing protein</fullName>
    </recommendedName>
</protein>
<accession>A0ABP8IV38</accession>
<organism evidence="2 3">
    <name type="scientific">Hymenobacter koreensis</name>
    <dbReference type="NCBI Taxonomy" id="1084523"/>
    <lineage>
        <taxon>Bacteria</taxon>
        <taxon>Pseudomonadati</taxon>
        <taxon>Bacteroidota</taxon>
        <taxon>Cytophagia</taxon>
        <taxon>Cytophagales</taxon>
        <taxon>Hymenobacteraceae</taxon>
        <taxon>Hymenobacter</taxon>
    </lineage>
</organism>
<reference evidence="3" key="1">
    <citation type="journal article" date="2019" name="Int. J. Syst. Evol. Microbiol.">
        <title>The Global Catalogue of Microorganisms (GCM) 10K type strain sequencing project: providing services to taxonomists for standard genome sequencing and annotation.</title>
        <authorList>
            <consortium name="The Broad Institute Genomics Platform"/>
            <consortium name="The Broad Institute Genome Sequencing Center for Infectious Disease"/>
            <person name="Wu L."/>
            <person name="Ma J."/>
        </authorList>
    </citation>
    <scope>NUCLEOTIDE SEQUENCE [LARGE SCALE GENOMIC DNA]</scope>
    <source>
        <strain evidence="3">JCM 17924</strain>
    </source>
</reference>
<gene>
    <name evidence="2" type="ORF">GCM10023186_04670</name>
</gene>
<dbReference type="InterPro" id="IPR032710">
    <property type="entry name" value="NTF2-like_dom_sf"/>
</dbReference>
<sequence length="165" mass="18911">MLLRSFVIFLFLLLAAGVAPTLAQIPKQRHIEAIQAQSATWNRAFNGRDSTALYALFSSRANLCEAAGCWTSTADVRRAMRSLWRTRPDLTWMNRTLQVQVNDQTLVAYETGEWTENWTHKQAAAKSQVTGRYWLMWGFEDGKWRILSGIYTPITCTGNYCREQP</sequence>
<dbReference type="Proteomes" id="UP001500454">
    <property type="component" value="Unassembled WGS sequence"/>
</dbReference>
<dbReference type="Pfam" id="PF14534">
    <property type="entry name" value="DUF4440"/>
    <property type="match status" value="1"/>
</dbReference>
<dbReference type="SUPFAM" id="SSF54427">
    <property type="entry name" value="NTF2-like"/>
    <property type="match status" value="1"/>
</dbReference>
<dbReference type="EMBL" id="BAABHA010000001">
    <property type="protein sequence ID" value="GAA4373770.1"/>
    <property type="molecule type" value="Genomic_DNA"/>
</dbReference>